<keyword evidence="2" id="KW-1185">Reference proteome</keyword>
<dbReference type="AlphaFoldDB" id="A0A1V9WYM0"/>
<dbReference type="InParanoid" id="A0A1V9WYM0"/>
<proteinExistence type="predicted"/>
<reference evidence="1 2" key="1">
    <citation type="journal article" date="2017" name="Gigascience">
        <title>Draft genome of the honey bee ectoparasitic mite, Tropilaelaps mercedesae, is shaped by the parasitic life history.</title>
        <authorList>
            <person name="Dong X."/>
            <person name="Armstrong S.D."/>
            <person name="Xia D."/>
            <person name="Makepeace B.L."/>
            <person name="Darby A.C."/>
            <person name="Kadowaki T."/>
        </authorList>
    </citation>
    <scope>NUCLEOTIDE SEQUENCE [LARGE SCALE GENOMIC DNA]</scope>
    <source>
        <strain evidence="1">Wuxi-XJTLU</strain>
    </source>
</reference>
<accession>A0A1V9WYM0</accession>
<evidence type="ECO:0000313" key="2">
    <source>
        <dbReference type="Proteomes" id="UP000192247"/>
    </source>
</evidence>
<name>A0A1V9WYM0_9ACAR</name>
<comment type="caution">
    <text evidence="1">The sequence shown here is derived from an EMBL/GenBank/DDBJ whole genome shotgun (WGS) entry which is preliminary data.</text>
</comment>
<protein>
    <submittedName>
        <fullName evidence="1">Uncharacterized protein</fullName>
    </submittedName>
</protein>
<organism evidence="1 2">
    <name type="scientific">Tropilaelaps mercedesae</name>
    <dbReference type="NCBI Taxonomy" id="418985"/>
    <lineage>
        <taxon>Eukaryota</taxon>
        <taxon>Metazoa</taxon>
        <taxon>Ecdysozoa</taxon>
        <taxon>Arthropoda</taxon>
        <taxon>Chelicerata</taxon>
        <taxon>Arachnida</taxon>
        <taxon>Acari</taxon>
        <taxon>Parasitiformes</taxon>
        <taxon>Mesostigmata</taxon>
        <taxon>Gamasina</taxon>
        <taxon>Dermanyssoidea</taxon>
        <taxon>Laelapidae</taxon>
        <taxon>Tropilaelaps</taxon>
    </lineage>
</organism>
<dbReference type="EMBL" id="MNPL01033064">
    <property type="protein sequence ID" value="OQR66287.1"/>
    <property type="molecule type" value="Genomic_DNA"/>
</dbReference>
<sequence>MARVNCYRGILKRRPDDSSAHGRRHLMGSATTLNTGTAILAAFNSPSPGVGSTRTKRVFRCCPSHSALCPLSSVSTESAVDCVGSKCAPLSVVGPPALAGRRFWSCLVIPSTPGGAPVLFVSAAAIIVSGSHRREGPPRNTYNRPT</sequence>
<evidence type="ECO:0000313" key="1">
    <source>
        <dbReference type="EMBL" id="OQR66287.1"/>
    </source>
</evidence>
<gene>
    <name evidence="1" type="ORF">BIW11_05013</name>
</gene>
<dbReference type="Proteomes" id="UP000192247">
    <property type="component" value="Unassembled WGS sequence"/>
</dbReference>